<evidence type="ECO:0000256" key="1">
    <source>
        <dbReference type="SAM" id="Phobius"/>
    </source>
</evidence>
<organism evidence="2 3">
    <name type="scientific">Acaryochloris thomasi RCC1774</name>
    <dbReference type="NCBI Taxonomy" id="1764569"/>
    <lineage>
        <taxon>Bacteria</taxon>
        <taxon>Bacillati</taxon>
        <taxon>Cyanobacteriota</taxon>
        <taxon>Cyanophyceae</taxon>
        <taxon>Acaryochloridales</taxon>
        <taxon>Acaryochloridaceae</taxon>
        <taxon>Acaryochloris</taxon>
        <taxon>Acaryochloris thomasi</taxon>
    </lineage>
</organism>
<dbReference type="RefSeq" id="WP_110987572.1">
    <property type="nucleotide sequence ID" value="NZ_CAWNWM010000013.1"/>
</dbReference>
<dbReference type="AlphaFoldDB" id="A0A2W1JE46"/>
<keyword evidence="1" id="KW-1133">Transmembrane helix</keyword>
<protein>
    <submittedName>
        <fullName evidence="2">Uncharacterized protein</fullName>
    </submittedName>
</protein>
<name>A0A2W1JE46_9CYAN</name>
<feature type="transmembrane region" description="Helical" evidence="1">
    <location>
        <begin position="42"/>
        <end position="61"/>
    </location>
</feature>
<feature type="transmembrane region" description="Helical" evidence="1">
    <location>
        <begin position="73"/>
        <end position="93"/>
    </location>
</feature>
<comment type="caution">
    <text evidence="2">The sequence shown here is derived from an EMBL/GenBank/DDBJ whole genome shotgun (WGS) entry which is preliminary data.</text>
</comment>
<feature type="transmembrane region" description="Helical" evidence="1">
    <location>
        <begin position="12"/>
        <end position="36"/>
    </location>
</feature>
<keyword evidence="1" id="KW-0472">Membrane</keyword>
<reference evidence="2 3" key="1">
    <citation type="journal article" date="2018" name="Sci. Rep.">
        <title>A novel species of the marine cyanobacterium Acaryochloris with a unique pigment content and lifestyle.</title>
        <authorList>
            <person name="Partensky F."/>
            <person name="Six C."/>
            <person name="Ratin M."/>
            <person name="Garczarek L."/>
            <person name="Vaulot D."/>
            <person name="Probert I."/>
            <person name="Calteau A."/>
            <person name="Gourvil P."/>
            <person name="Marie D."/>
            <person name="Grebert T."/>
            <person name="Bouchier C."/>
            <person name="Le Panse S."/>
            <person name="Gachenot M."/>
            <person name="Rodriguez F."/>
            <person name="Garrido J.L."/>
        </authorList>
    </citation>
    <scope>NUCLEOTIDE SEQUENCE [LARGE SCALE GENOMIC DNA]</scope>
    <source>
        <strain evidence="2 3">RCC1774</strain>
    </source>
</reference>
<evidence type="ECO:0000313" key="2">
    <source>
        <dbReference type="EMBL" id="PZD71978.1"/>
    </source>
</evidence>
<keyword evidence="1" id="KW-0812">Transmembrane</keyword>
<sequence length="143" mass="17102">MTPTLFGRWQTRILLLETVGLTVTLFFCVGILGPGFGLAPFFYLQYILLFGIAWDALYHALQQWRWDHDWPAALQWFAALWEWFFFVLLFEIFQARLPGIEDFNLGWFSLHYGLVWLSVFMVSQSLMRLIFPRWRFRGGQWLP</sequence>
<proteinExistence type="predicted"/>
<evidence type="ECO:0000313" key="3">
    <source>
        <dbReference type="Proteomes" id="UP000248857"/>
    </source>
</evidence>
<feature type="transmembrane region" description="Helical" evidence="1">
    <location>
        <begin position="113"/>
        <end position="131"/>
    </location>
</feature>
<keyword evidence="3" id="KW-1185">Reference proteome</keyword>
<dbReference type="OrthoDB" id="4546196at2"/>
<dbReference type="Proteomes" id="UP000248857">
    <property type="component" value="Unassembled WGS sequence"/>
</dbReference>
<accession>A0A2W1JE46</accession>
<gene>
    <name evidence="2" type="ORF">C1752_04337</name>
</gene>
<dbReference type="EMBL" id="PQWO01000013">
    <property type="protein sequence ID" value="PZD71978.1"/>
    <property type="molecule type" value="Genomic_DNA"/>
</dbReference>